<dbReference type="InterPro" id="IPR002491">
    <property type="entry name" value="ABC_transptr_periplasmic_BD"/>
</dbReference>
<dbReference type="SUPFAM" id="SSF53807">
    <property type="entry name" value="Helical backbone' metal receptor"/>
    <property type="match status" value="1"/>
</dbReference>
<organism evidence="9 11">
    <name type="scientific">Staphylococcus capitis</name>
    <dbReference type="NCBI Taxonomy" id="29388"/>
    <lineage>
        <taxon>Bacteria</taxon>
        <taxon>Bacillati</taxon>
        <taxon>Bacillota</taxon>
        <taxon>Bacilli</taxon>
        <taxon>Bacillales</taxon>
        <taxon>Staphylococcaceae</taxon>
        <taxon>Staphylococcus</taxon>
    </lineage>
</organism>
<keyword evidence="10" id="KW-1185">Reference proteome</keyword>
<keyword evidence="4 6" id="KW-0732">Signal</keyword>
<feature type="domain" description="Fe/B12 periplasmic-binding" evidence="7">
    <location>
        <begin position="54"/>
        <end position="306"/>
    </location>
</feature>
<evidence type="ECO:0000313" key="11">
    <source>
        <dbReference type="Proteomes" id="UP000550736"/>
    </source>
</evidence>
<sequence>MRKLLLPLIVLVLVLAACGNNSGNSSKDSDKKAETKSYKTDDGKTIKIPKDPKRIAVVAPSYAGGIKKLGGNIVAVSNQVDQSHILKDKFKGVTKVGDDDVEKVAKQKPDLIIVLDQNKNIKKYKKIAATVPFNYQKHKYLEQQEELGKLLGKEDEVKKWEKQWKEKTAKDGKEIKNKIGKDATVSIFDEFDKKLYTYGDNWGRGGEVLYQAFGLKMSKGQNDLTKKAGWAEVNQEQIEKVAGDYIVSTSAGKSTPGYEKTNIWKNLPAVKKGHVVKVKAETYWYNDPYTLDFMRKDLKKKLMDAK</sequence>
<evidence type="ECO:0000256" key="3">
    <source>
        <dbReference type="ARBA" id="ARBA00022448"/>
    </source>
</evidence>
<dbReference type="Pfam" id="PF01497">
    <property type="entry name" value="Peripla_BP_2"/>
    <property type="match status" value="1"/>
</dbReference>
<dbReference type="EMBL" id="JABBLX010000044">
    <property type="protein sequence ID" value="NMK98466.1"/>
    <property type="molecule type" value="Genomic_DNA"/>
</dbReference>
<evidence type="ECO:0000259" key="7">
    <source>
        <dbReference type="PROSITE" id="PS50983"/>
    </source>
</evidence>
<dbReference type="GO" id="GO:1901678">
    <property type="term" value="P:iron coordination entity transport"/>
    <property type="evidence" value="ECO:0007669"/>
    <property type="project" value="UniProtKB-ARBA"/>
</dbReference>
<comment type="caution">
    <text evidence="9">The sequence shown here is derived from an EMBL/GenBank/DDBJ whole genome shotgun (WGS) entry which is preliminary data.</text>
</comment>
<dbReference type="PROSITE" id="PS50983">
    <property type="entry name" value="FE_B12_PBP"/>
    <property type="match status" value="1"/>
</dbReference>
<evidence type="ECO:0000313" key="8">
    <source>
        <dbReference type="EMBL" id="NMK55136.1"/>
    </source>
</evidence>
<comment type="subcellular location">
    <subcellularLocation>
        <location evidence="1">Cell envelope</location>
    </subcellularLocation>
</comment>
<proteinExistence type="inferred from homology"/>
<feature type="compositionally biased region" description="Basic and acidic residues" evidence="5">
    <location>
        <begin position="27"/>
        <end position="44"/>
    </location>
</feature>
<evidence type="ECO:0000313" key="9">
    <source>
        <dbReference type="EMBL" id="NMK98466.1"/>
    </source>
</evidence>
<dbReference type="Gene3D" id="3.40.50.1980">
    <property type="entry name" value="Nitrogenase molybdenum iron protein domain"/>
    <property type="match status" value="2"/>
</dbReference>
<gene>
    <name evidence="9" type="ORF">HHM13_10380</name>
    <name evidence="8" type="ORF">HHM24_10450</name>
</gene>
<comment type="similarity">
    <text evidence="2">Belongs to the bacterial solute-binding protein 8 family.</text>
</comment>
<dbReference type="Proteomes" id="UP000550736">
    <property type="component" value="Unassembled WGS sequence"/>
</dbReference>
<dbReference type="PROSITE" id="PS51257">
    <property type="entry name" value="PROKAR_LIPOPROTEIN"/>
    <property type="match status" value="1"/>
</dbReference>
<evidence type="ECO:0000256" key="2">
    <source>
        <dbReference type="ARBA" id="ARBA00008814"/>
    </source>
</evidence>
<dbReference type="PANTHER" id="PTHR30532">
    <property type="entry name" value="IRON III DICITRATE-BINDING PERIPLASMIC PROTEIN"/>
    <property type="match status" value="1"/>
</dbReference>
<dbReference type="InterPro" id="IPR051313">
    <property type="entry name" value="Bact_iron-sidero_bind"/>
</dbReference>
<reference evidence="10 11" key="1">
    <citation type="submission" date="2020-04" db="EMBL/GenBank/DDBJ databases">
        <title>The Epidemiology and Molecular Characteristics of Linezolid-Resistant Staphylococcus capitis in Huashan Hospital, Shanghai.</title>
        <authorList>
            <person name="Ding L."/>
            <person name="Li P."/>
            <person name="Yang Y."/>
            <person name="Lin D."/>
            <person name="Xu X."/>
        </authorList>
    </citation>
    <scope>NUCLEOTIDE SEQUENCE [LARGE SCALE GENOMIC DNA]</scope>
    <source>
        <strain evidence="9 11">12-86</strain>
        <strain evidence="8 10">17-84</strain>
    </source>
</reference>
<accession>A0A0S4MA85</accession>
<evidence type="ECO:0000256" key="4">
    <source>
        <dbReference type="ARBA" id="ARBA00022729"/>
    </source>
</evidence>
<name>A0A0S4MA85_STACP</name>
<protein>
    <submittedName>
        <fullName evidence="9">ABC transporter substrate-binding protein</fullName>
    </submittedName>
</protein>
<dbReference type="PANTHER" id="PTHR30532:SF26">
    <property type="entry name" value="IRON(3+)-HYDROXAMATE-BINDING PROTEIN FHUD"/>
    <property type="match status" value="1"/>
</dbReference>
<feature type="chain" id="PRO_5044368257" evidence="6">
    <location>
        <begin position="20"/>
        <end position="306"/>
    </location>
</feature>
<evidence type="ECO:0000313" key="10">
    <source>
        <dbReference type="Proteomes" id="UP000538955"/>
    </source>
</evidence>
<evidence type="ECO:0000256" key="6">
    <source>
        <dbReference type="SAM" id="SignalP"/>
    </source>
</evidence>
<dbReference type="GO" id="GO:0030288">
    <property type="term" value="C:outer membrane-bounded periplasmic space"/>
    <property type="evidence" value="ECO:0007669"/>
    <property type="project" value="TreeGrafter"/>
</dbReference>
<dbReference type="AlphaFoldDB" id="A0A0S4MA85"/>
<evidence type="ECO:0000256" key="5">
    <source>
        <dbReference type="SAM" id="MobiDB-lite"/>
    </source>
</evidence>
<keyword evidence="3" id="KW-0813">Transport</keyword>
<dbReference type="Proteomes" id="UP000538955">
    <property type="component" value="Unassembled WGS sequence"/>
</dbReference>
<evidence type="ECO:0000256" key="1">
    <source>
        <dbReference type="ARBA" id="ARBA00004196"/>
    </source>
</evidence>
<dbReference type="eggNOG" id="COG0614">
    <property type="taxonomic scope" value="Bacteria"/>
</dbReference>
<dbReference type="RefSeq" id="WP_002432640.1">
    <property type="nucleotide sequence ID" value="NZ_AP031467.1"/>
</dbReference>
<feature type="signal peptide" evidence="6">
    <location>
        <begin position="1"/>
        <end position="19"/>
    </location>
</feature>
<dbReference type="EMBL" id="JABBMI010000080">
    <property type="protein sequence ID" value="NMK55136.1"/>
    <property type="molecule type" value="Genomic_DNA"/>
</dbReference>
<feature type="region of interest" description="Disordered" evidence="5">
    <location>
        <begin position="22"/>
        <end position="44"/>
    </location>
</feature>